<organism evidence="2 3">
    <name type="scientific">Citrus x changshan-huyou</name>
    <dbReference type="NCBI Taxonomy" id="2935761"/>
    <lineage>
        <taxon>Eukaryota</taxon>
        <taxon>Viridiplantae</taxon>
        <taxon>Streptophyta</taxon>
        <taxon>Embryophyta</taxon>
        <taxon>Tracheophyta</taxon>
        <taxon>Spermatophyta</taxon>
        <taxon>Magnoliopsida</taxon>
        <taxon>eudicotyledons</taxon>
        <taxon>Gunneridae</taxon>
        <taxon>Pentapetalae</taxon>
        <taxon>rosids</taxon>
        <taxon>malvids</taxon>
        <taxon>Sapindales</taxon>
        <taxon>Rutaceae</taxon>
        <taxon>Aurantioideae</taxon>
        <taxon>Citrus</taxon>
    </lineage>
</organism>
<keyword evidence="1" id="KW-1133">Transmembrane helix</keyword>
<dbReference type="Proteomes" id="UP001428341">
    <property type="component" value="Unassembled WGS sequence"/>
</dbReference>
<name>A0AAP0MVC2_9ROSI</name>
<feature type="transmembrane region" description="Helical" evidence="1">
    <location>
        <begin position="45"/>
        <end position="64"/>
    </location>
</feature>
<dbReference type="EMBL" id="JBCGBO010000002">
    <property type="protein sequence ID" value="KAK9224056.1"/>
    <property type="molecule type" value="Genomic_DNA"/>
</dbReference>
<evidence type="ECO:0000313" key="3">
    <source>
        <dbReference type="Proteomes" id="UP001428341"/>
    </source>
</evidence>
<proteinExistence type="predicted"/>
<keyword evidence="3" id="KW-1185">Reference proteome</keyword>
<sequence length="65" mass="6689">MEGSKMSMAFTIYIMVLSAFGIFVATNAAEDLGGIAPAPMESTGAALRVPVLPVAAVASLLAWFL</sequence>
<dbReference type="AlphaFoldDB" id="A0AAP0MVC2"/>
<keyword evidence="1" id="KW-0812">Transmembrane</keyword>
<protein>
    <submittedName>
        <fullName evidence="2">Uncharacterized protein</fullName>
    </submittedName>
</protein>
<gene>
    <name evidence="2" type="ORF">WN944_012505</name>
</gene>
<feature type="transmembrane region" description="Helical" evidence="1">
    <location>
        <begin position="7"/>
        <end position="25"/>
    </location>
</feature>
<evidence type="ECO:0000313" key="2">
    <source>
        <dbReference type="EMBL" id="KAK9224056.1"/>
    </source>
</evidence>
<reference evidence="2 3" key="1">
    <citation type="submission" date="2024-05" db="EMBL/GenBank/DDBJ databases">
        <title>Haplotype-resolved chromosome-level genome assembly of Huyou (Citrus changshanensis).</title>
        <authorList>
            <person name="Miao C."/>
            <person name="Chen W."/>
            <person name="Wu Y."/>
            <person name="Wang L."/>
            <person name="Zhao S."/>
            <person name="Grierson D."/>
            <person name="Xu C."/>
            <person name="Chen K."/>
        </authorList>
    </citation>
    <scope>NUCLEOTIDE SEQUENCE [LARGE SCALE GENOMIC DNA]</scope>
    <source>
        <strain evidence="2">01-14</strain>
        <tissue evidence="2">Leaf</tissue>
    </source>
</reference>
<keyword evidence="1" id="KW-0472">Membrane</keyword>
<comment type="caution">
    <text evidence="2">The sequence shown here is derived from an EMBL/GenBank/DDBJ whole genome shotgun (WGS) entry which is preliminary data.</text>
</comment>
<evidence type="ECO:0000256" key="1">
    <source>
        <dbReference type="SAM" id="Phobius"/>
    </source>
</evidence>
<accession>A0AAP0MVC2</accession>